<reference evidence="1" key="1">
    <citation type="submission" date="2021-05" db="EMBL/GenBank/DDBJ databases">
        <authorList>
            <person name="Alioto T."/>
            <person name="Alioto T."/>
            <person name="Gomez Garrido J."/>
        </authorList>
    </citation>
    <scope>NUCLEOTIDE SEQUENCE</scope>
</reference>
<organism evidence="1">
    <name type="scientific">Culex pipiens</name>
    <name type="common">House mosquito</name>
    <dbReference type="NCBI Taxonomy" id="7175"/>
    <lineage>
        <taxon>Eukaryota</taxon>
        <taxon>Metazoa</taxon>
        <taxon>Ecdysozoa</taxon>
        <taxon>Arthropoda</taxon>
        <taxon>Hexapoda</taxon>
        <taxon>Insecta</taxon>
        <taxon>Pterygota</taxon>
        <taxon>Neoptera</taxon>
        <taxon>Endopterygota</taxon>
        <taxon>Diptera</taxon>
        <taxon>Nematocera</taxon>
        <taxon>Culicoidea</taxon>
        <taxon>Culicidae</taxon>
        <taxon>Culicinae</taxon>
        <taxon>Culicini</taxon>
        <taxon>Culex</taxon>
        <taxon>Culex</taxon>
    </lineage>
</organism>
<sequence length="114" mass="13206">MVRTAIMITLLKTQPIQAAIRKITLKKQPTPPPPLKKLVHHQRRRFLLRPPISRRHQTRRLLVLAAPPPSFHNQVILIFICITIKTYQTITPNTFIINTNTTPTTNKPEPVRRP</sequence>
<protein>
    <submittedName>
        <fullName evidence="1">(northern house mosquito) hypothetical protein</fullName>
    </submittedName>
</protein>
<dbReference type="EMBL" id="HBUE01336303">
    <property type="protein sequence ID" value="CAG6596134.1"/>
    <property type="molecule type" value="Transcribed_RNA"/>
</dbReference>
<proteinExistence type="predicted"/>
<dbReference type="AlphaFoldDB" id="A0A8D8KRC0"/>
<dbReference type="EMBL" id="HBUE01229520">
    <property type="protein sequence ID" value="CAG6543998.1"/>
    <property type="molecule type" value="Transcribed_RNA"/>
</dbReference>
<name>A0A8D8KRC0_CULPI</name>
<accession>A0A8D8KRC0</accession>
<evidence type="ECO:0000313" key="1">
    <source>
        <dbReference type="EMBL" id="CAG6596134.1"/>
    </source>
</evidence>